<dbReference type="EMBL" id="GBRH01273544">
    <property type="protein sequence ID" value="JAD24351.1"/>
    <property type="molecule type" value="Transcribed_RNA"/>
</dbReference>
<feature type="region of interest" description="Disordered" evidence="1">
    <location>
        <begin position="16"/>
        <end position="35"/>
    </location>
</feature>
<protein>
    <submittedName>
        <fullName evidence="2">Uncharacterized protein</fullName>
    </submittedName>
</protein>
<accession>A0A0A8YE75</accession>
<dbReference type="AlphaFoldDB" id="A0A0A8YE75"/>
<reference evidence="2" key="1">
    <citation type="submission" date="2014-09" db="EMBL/GenBank/DDBJ databases">
        <authorList>
            <person name="Magalhaes I.L.F."/>
            <person name="Oliveira U."/>
            <person name="Santos F.R."/>
            <person name="Vidigal T.H.D.A."/>
            <person name="Brescovit A.D."/>
            <person name="Santos A.J."/>
        </authorList>
    </citation>
    <scope>NUCLEOTIDE SEQUENCE</scope>
    <source>
        <tissue evidence="2">Shoot tissue taken approximately 20 cm above the soil surface</tissue>
    </source>
</reference>
<evidence type="ECO:0000256" key="1">
    <source>
        <dbReference type="SAM" id="MobiDB-lite"/>
    </source>
</evidence>
<evidence type="ECO:0000313" key="2">
    <source>
        <dbReference type="EMBL" id="JAD24351.1"/>
    </source>
</evidence>
<reference evidence="2" key="2">
    <citation type="journal article" date="2015" name="Data Brief">
        <title>Shoot transcriptome of the giant reed, Arundo donax.</title>
        <authorList>
            <person name="Barrero R.A."/>
            <person name="Guerrero F.D."/>
            <person name="Moolhuijzen P."/>
            <person name="Goolsby J.A."/>
            <person name="Tidwell J."/>
            <person name="Bellgard S.E."/>
            <person name="Bellgard M.I."/>
        </authorList>
    </citation>
    <scope>NUCLEOTIDE SEQUENCE</scope>
    <source>
        <tissue evidence="2">Shoot tissue taken approximately 20 cm above the soil surface</tissue>
    </source>
</reference>
<name>A0A0A8YE75_ARUDO</name>
<organism evidence="2">
    <name type="scientific">Arundo donax</name>
    <name type="common">Giant reed</name>
    <name type="synonym">Donax arundinaceus</name>
    <dbReference type="NCBI Taxonomy" id="35708"/>
    <lineage>
        <taxon>Eukaryota</taxon>
        <taxon>Viridiplantae</taxon>
        <taxon>Streptophyta</taxon>
        <taxon>Embryophyta</taxon>
        <taxon>Tracheophyta</taxon>
        <taxon>Spermatophyta</taxon>
        <taxon>Magnoliopsida</taxon>
        <taxon>Liliopsida</taxon>
        <taxon>Poales</taxon>
        <taxon>Poaceae</taxon>
        <taxon>PACMAD clade</taxon>
        <taxon>Arundinoideae</taxon>
        <taxon>Arundineae</taxon>
        <taxon>Arundo</taxon>
    </lineage>
</organism>
<proteinExistence type="predicted"/>
<sequence length="35" mass="3879">MGHWLLNGLVPLDDKPDPSYCPGSALQTEMDDLSY</sequence>